<evidence type="ECO:0000256" key="7">
    <source>
        <dbReference type="SAM" id="Phobius"/>
    </source>
</evidence>
<evidence type="ECO:0000313" key="8">
    <source>
        <dbReference type="EMBL" id="MEE4544560.1"/>
    </source>
</evidence>
<keyword evidence="3 7" id="KW-0812">Transmembrane</keyword>
<comment type="subcellular location">
    <subcellularLocation>
        <location evidence="1">Membrane</location>
        <topology evidence="1">Multi-pass membrane protein</topology>
    </subcellularLocation>
</comment>
<keyword evidence="9" id="KW-1185">Reference proteome</keyword>
<evidence type="ECO:0000256" key="4">
    <source>
        <dbReference type="ARBA" id="ARBA00022989"/>
    </source>
</evidence>
<evidence type="ECO:0000256" key="3">
    <source>
        <dbReference type="ARBA" id="ARBA00022692"/>
    </source>
</evidence>
<dbReference type="RefSeq" id="WP_330797558.1">
    <property type="nucleotide sequence ID" value="NZ_JAZEWV010000019.1"/>
</dbReference>
<dbReference type="Gene3D" id="1.20.1740.10">
    <property type="entry name" value="Amino acid/polyamine transporter I"/>
    <property type="match status" value="1"/>
</dbReference>
<dbReference type="PANTHER" id="PTHR45649:SF26">
    <property type="entry name" value="OS04G0435100 PROTEIN"/>
    <property type="match status" value="1"/>
</dbReference>
<reference evidence="8 9" key="1">
    <citation type="submission" date="2023-12" db="EMBL/GenBank/DDBJ databases">
        <title>Streptomyces sp. V4-01.</title>
        <authorList>
            <person name="Somphong A."/>
            <person name="Phongsopitanun W."/>
        </authorList>
    </citation>
    <scope>NUCLEOTIDE SEQUENCE [LARGE SCALE GENOMIC DNA]</scope>
    <source>
        <strain evidence="8 9">V4-01</strain>
    </source>
</reference>
<evidence type="ECO:0000256" key="1">
    <source>
        <dbReference type="ARBA" id="ARBA00004141"/>
    </source>
</evidence>
<gene>
    <name evidence="8" type="ORF">V2S66_21600</name>
</gene>
<dbReference type="PIRSF" id="PIRSF006060">
    <property type="entry name" value="AA_transporter"/>
    <property type="match status" value="1"/>
</dbReference>
<feature type="transmembrane region" description="Helical" evidence="7">
    <location>
        <begin position="75"/>
        <end position="96"/>
    </location>
</feature>
<dbReference type="Proteomes" id="UP001344658">
    <property type="component" value="Unassembled WGS sequence"/>
</dbReference>
<keyword evidence="2" id="KW-0813">Transport</keyword>
<feature type="transmembrane region" description="Helical" evidence="7">
    <location>
        <begin position="117"/>
        <end position="145"/>
    </location>
</feature>
<feature type="transmembrane region" description="Helical" evidence="7">
    <location>
        <begin position="165"/>
        <end position="186"/>
    </location>
</feature>
<comment type="caution">
    <text evidence="8">The sequence shown here is derived from an EMBL/GenBank/DDBJ whole genome shotgun (WGS) entry which is preliminary data.</text>
</comment>
<sequence>MTATAPSDHLRDDPPRGAGQAADAAGLAGFGYRQELHRSMGRYASFAAGFSFISVLTTVFQFFAFGYSFGGPRFFWTWPAVLIGQLAVAACFAELAARYPISGAVYQWSTRLSNAVFGWYAGWIMVLGQIVVVAAAALALQVVLPPVWSGFQLVGTDTSPLSSDGAANAAVLGIALLVLTTAVNLLDNRVMSLVNRVGVTAEIVGAVLIVVLLFAHADRGASVTVHGGGAGGGASALFVGAFAAAYVMIGFDSAGEMSEETRQPRRVAPRTILTALTAAGVLASLLVLAALLAAPSLTDGRLGTDGLSYVLTSRLGSGLGRALLCDVALAVAVATLAIQTSATRMLFSMARDRALPFSGPLARVSPRTGQPPAPALVVGGLAAALLLLSFASPDAWLSIGTTCIVMLYLAYAMVTGPQLLRRLRGRLPAGTDESGAPLFSLGRWGVPVNVLALLYGLTMAVNLAWPRAAVYDPSGGHWYFQWFSPLFLLGTLAIGAAWRLRNAPQAAESGAEAGTGAGTGATVAGAVAGGGFGEG</sequence>
<proteinExistence type="predicted"/>
<dbReference type="InterPro" id="IPR002293">
    <property type="entry name" value="AA/rel_permease1"/>
</dbReference>
<dbReference type="Pfam" id="PF13520">
    <property type="entry name" value="AA_permease_2"/>
    <property type="match status" value="1"/>
</dbReference>
<dbReference type="PANTHER" id="PTHR45649">
    <property type="entry name" value="AMINO-ACID PERMEASE BAT1"/>
    <property type="match status" value="1"/>
</dbReference>
<feature type="transmembrane region" description="Helical" evidence="7">
    <location>
        <begin position="396"/>
        <end position="414"/>
    </location>
</feature>
<keyword evidence="4 7" id="KW-1133">Transmembrane helix</keyword>
<name>A0ABU7PFI0_9ACTN</name>
<dbReference type="EMBL" id="JAZEWV010000019">
    <property type="protein sequence ID" value="MEE4544560.1"/>
    <property type="molecule type" value="Genomic_DNA"/>
</dbReference>
<feature type="transmembrane region" description="Helical" evidence="7">
    <location>
        <begin position="229"/>
        <end position="251"/>
    </location>
</feature>
<feature type="transmembrane region" description="Helical" evidence="7">
    <location>
        <begin position="477"/>
        <end position="498"/>
    </location>
</feature>
<feature type="transmembrane region" description="Helical" evidence="7">
    <location>
        <begin position="318"/>
        <end position="338"/>
    </location>
</feature>
<evidence type="ECO:0000256" key="6">
    <source>
        <dbReference type="SAM" id="MobiDB-lite"/>
    </source>
</evidence>
<evidence type="ECO:0000313" key="9">
    <source>
        <dbReference type="Proteomes" id="UP001344658"/>
    </source>
</evidence>
<accession>A0ABU7PFI0</accession>
<feature type="transmembrane region" description="Helical" evidence="7">
    <location>
        <begin position="444"/>
        <end position="465"/>
    </location>
</feature>
<feature type="transmembrane region" description="Helical" evidence="7">
    <location>
        <begin position="193"/>
        <end position="217"/>
    </location>
</feature>
<organism evidence="8 9">
    <name type="scientific">Actinacidiphila polyblastidii</name>
    <dbReference type="NCBI Taxonomy" id="3110430"/>
    <lineage>
        <taxon>Bacteria</taxon>
        <taxon>Bacillati</taxon>
        <taxon>Actinomycetota</taxon>
        <taxon>Actinomycetes</taxon>
        <taxon>Kitasatosporales</taxon>
        <taxon>Streptomycetaceae</taxon>
        <taxon>Actinacidiphila</taxon>
    </lineage>
</organism>
<feature type="region of interest" description="Disordered" evidence="6">
    <location>
        <begin position="1"/>
        <end position="22"/>
    </location>
</feature>
<protein>
    <submittedName>
        <fullName evidence="8">Amino acid permease</fullName>
    </submittedName>
</protein>
<evidence type="ECO:0000256" key="5">
    <source>
        <dbReference type="ARBA" id="ARBA00023136"/>
    </source>
</evidence>
<feature type="transmembrane region" description="Helical" evidence="7">
    <location>
        <begin position="43"/>
        <end position="69"/>
    </location>
</feature>
<keyword evidence="5 7" id="KW-0472">Membrane</keyword>
<feature type="transmembrane region" description="Helical" evidence="7">
    <location>
        <begin position="373"/>
        <end position="390"/>
    </location>
</feature>
<evidence type="ECO:0000256" key="2">
    <source>
        <dbReference type="ARBA" id="ARBA00022448"/>
    </source>
</evidence>
<feature type="transmembrane region" description="Helical" evidence="7">
    <location>
        <begin position="272"/>
        <end position="298"/>
    </location>
</feature>